<dbReference type="Proteomes" id="UP000256941">
    <property type="component" value="Unassembled WGS sequence"/>
</dbReference>
<dbReference type="EMBL" id="QTUJ01000002">
    <property type="protein sequence ID" value="REF69503.1"/>
    <property type="molecule type" value="Genomic_DNA"/>
</dbReference>
<feature type="region of interest" description="Disordered" evidence="1">
    <location>
        <begin position="1"/>
        <end position="217"/>
    </location>
</feature>
<feature type="compositionally biased region" description="Pro residues" evidence="1">
    <location>
        <begin position="167"/>
        <end position="178"/>
    </location>
</feature>
<evidence type="ECO:0000313" key="2">
    <source>
        <dbReference type="EMBL" id="REF69503.1"/>
    </source>
</evidence>
<organism evidence="2 3">
    <name type="scientific">Paracoccus versutus</name>
    <name type="common">Thiobacillus versutus</name>
    <dbReference type="NCBI Taxonomy" id="34007"/>
    <lineage>
        <taxon>Bacteria</taxon>
        <taxon>Pseudomonadati</taxon>
        <taxon>Pseudomonadota</taxon>
        <taxon>Alphaproteobacteria</taxon>
        <taxon>Rhodobacterales</taxon>
        <taxon>Paracoccaceae</taxon>
        <taxon>Paracoccus</taxon>
    </lineage>
</organism>
<accession>A0A3D9XK71</accession>
<reference evidence="2 3" key="1">
    <citation type="submission" date="2018-08" db="EMBL/GenBank/DDBJ databases">
        <title>Genomic Encyclopedia of Archaeal and Bacterial Type Strains, Phase II (KMG-II): from individual species to whole genera.</title>
        <authorList>
            <person name="Goeker M."/>
        </authorList>
    </citation>
    <scope>NUCLEOTIDE SEQUENCE [LARGE SCALE GENOMIC DNA]</scope>
    <source>
        <strain evidence="2 3">DSM 17099</strain>
    </source>
</reference>
<dbReference type="AlphaFoldDB" id="A0A3D9XK71"/>
<feature type="compositionally biased region" description="Basic and acidic residues" evidence="1">
    <location>
        <begin position="109"/>
        <end position="120"/>
    </location>
</feature>
<feature type="compositionally biased region" description="Basic and acidic residues" evidence="1">
    <location>
        <begin position="78"/>
        <end position="99"/>
    </location>
</feature>
<feature type="compositionally biased region" description="Low complexity" evidence="1">
    <location>
        <begin position="179"/>
        <end position="200"/>
    </location>
</feature>
<name>A0A3D9XK71_PARVE</name>
<sequence length="256" mass="27371">MKKSRFTEAQIMGVLRQAEGGPAFPPAPPRQKAADRGQLYRRSAGEQQRGTGSADHATPAQQAERRRSEGMAGLADGDDQRHDAGHHGPGEPLLRDQRRQRGGIADPQPEERNAEPRPRPPPEGTAAIRPPARHSWHRRPGGGRPRPASSSPPPNARGSRRASRRPSPAPPCPRPAPAPAARTDAPATRSGQRAPASCRRPASRTCRRQRTSGARANRLAALVAGDRPPARRPGFAPCFRACAGTPAPTGSRPRPP</sequence>
<evidence type="ECO:0000256" key="1">
    <source>
        <dbReference type="SAM" id="MobiDB-lite"/>
    </source>
</evidence>
<feature type="compositionally biased region" description="Basic residues" evidence="1">
    <location>
        <begin position="131"/>
        <end position="141"/>
    </location>
</feature>
<comment type="caution">
    <text evidence="2">The sequence shown here is derived from an EMBL/GenBank/DDBJ whole genome shotgun (WGS) entry which is preliminary data.</text>
</comment>
<protein>
    <submittedName>
        <fullName evidence="2">Uncharacterized protein</fullName>
    </submittedName>
</protein>
<evidence type="ECO:0000313" key="3">
    <source>
        <dbReference type="Proteomes" id="UP000256941"/>
    </source>
</evidence>
<gene>
    <name evidence="2" type="ORF">BDD41_2212</name>
</gene>
<feature type="compositionally biased region" description="Basic residues" evidence="1">
    <location>
        <begin position="201"/>
        <end position="210"/>
    </location>
</feature>
<proteinExistence type="predicted"/>